<feature type="transmembrane region" description="Helical" evidence="1">
    <location>
        <begin position="210"/>
        <end position="231"/>
    </location>
</feature>
<dbReference type="OrthoDB" id="2323492at2"/>
<evidence type="ECO:0000313" key="3">
    <source>
        <dbReference type="Proteomes" id="UP000033533"/>
    </source>
</evidence>
<feature type="transmembrane region" description="Helical" evidence="1">
    <location>
        <begin position="101"/>
        <end position="126"/>
    </location>
</feature>
<dbReference type="HOGENOM" id="CLU_098248_0_0_9"/>
<evidence type="ECO:0000256" key="1">
    <source>
        <dbReference type="SAM" id="Phobius"/>
    </source>
</evidence>
<reference evidence="2 3" key="1">
    <citation type="submission" date="2014-12" db="EMBL/GenBank/DDBJ databases">
        <title>Comparative genomics of the lactic acid bacteria isolated from the honey bee gut.</title>
        <authorList>
            <person name="Ellegaard K.M."/>
            <person name="Tamarit D."/>
            <person name="Javelind E."/>
            <person name="Olofsson T."/>
            <person name="Andersson S.G."/>
            <person name="Vasquez A."/>
        </authorList>
    </citation>
    <scope>NUCLEOTIDE SEQUENCE [LARGE SCALE GENOMIC DNA]</scope>
    <source>
        <strain evidence="2 3">Biut2</strain>
    </source>
</reference>
<accession>A0A0F4L5W2</accession>
<proteinExistence type="predicted"/>
<dbReference type="PATRIC" id="fig|1218493.3.peg.1839"/>
<feature type="transmembrane region" description="Helical" evidence="1">
    <location>
        <begin position="59"/>
        <end position="80"/>
    </location>
</feature>
<feature type="transmembrane region" description="Helical" evidence="1">
    <location>
        <begin position="146"/>
        <end position="164"/>
    </location>
</feature>
<dbReference type="AlphaFoldDB" id="A0A0F4L5W2"/>
<dbReference type="Proteomes" id="UP000033533">
    <property type="component" value="Unassembled WGS sequence"/>
</dbReference>
<organism evidence="2 3">
    <name type="scientific">Lactobacillus kullabergensis</name>
    <dbReference type="NCBI Taxonomy" id="1218493"/>
    <lineage>
        <taxon>Bacteria</taxon>
        <taxon>Bacillati</taxon>
        <taxon>Bacillota</taxon>
        <taxon>Bacilli</taxon>
        <taxon>Lactobacillales</taxon>
        <taxon>Lactobacillaceae</taxon>
        <taxon>Lactobacillus</taxon>
    </lineage>
</organism>
<sequence length="234" mass="27125">MKRLFWNQLLYLWQIIRFRFICWLCLICFSIIFLSTQLINSSHTSIFNLFFADTSQGASFNFILWLVYFLIPLLIVLNSFKQLWQTTIMHLRGLQIPPKNFTVVTMLLMGVIAFAYVFVTLLVMLLVTALLKLPSLSFFNLTDWQAIPLLFINNFFGIYLTLLLQGTIGKFNSALGLIIPASFLIMTSLLKWQLNPLNNLIIMRFNFPGFLLLLLATLIMVIVYGIIDHFFSVD</sequence>
<dbReference type="RefSeq" id="WP_052697112.1">
    <property type="nucleotide sequence ID" value="NZ_JBHSZS010000008.1"/>
</dbReference>
<keyword evidence="1" id="KW-0812">Transmembrane</keyword>
<protein>
    <recommendedName>
        <fullName evidence="4">Rhodopsin</fullName>
    </recommendedName>
</protein>
<comment type="caution">
    <text evidence="2">The sequence shown here is derived from an EMBL/GenBank/DDBJ whole genome shotgun (WGS) entry which is preliminary data.</text>
</comment>
<dbReference type="EMBL" id="JXBY01000028">
    <property type="protein sequence ID" value="KJY54242.1"/>
    <property type="molecule type" value="Genomic_DNA"/>
</dbReference>
<feature type="transmembrane region" description="Helical" evidence="1">
    <location>
        <begin position="171"/>
        <end position="190"/>
    </location>
</feature>
<dbReference type="STRING" id="1218493.JF76_17530"/>
<name>A0A0F4L5W2_9LACO</name>
<evidence type="ECO:0008006" key="4">
    <source>
        <dbReference type="Google" id="ProtNLM"/>
    </source>
</evidence>
<gene>
    <name evidence="2" type="ORF">JF76_17530</name>
</gene>
<keyword evidence="1" id="KW-1133">Transmembrane helix</keyword>
<feature type="transmembrane region" description="Helical" evidence="1">
    <location>
        <begin position="20"/>
        <end position="39"/>
    </location>
</feature>
<keyword evidence="1" id="KW-0472">Membrane</keyword>
<evidence type="ECO:0000313" key="2">
    <source>
        <dbReference type="EMBL" id="KJY54242.1"/>
    </source>
</evidence>